<dbReference type="InterPro" id="IPR002509">
    <property type="entry name" value="NODB_dom"/>
</dbReference>
<evidence type="ECO:0000259" key="1">
    <source>
        <dbReference type="PROSITE" id="PS51677"/>
    </source>
</evidence>
<dbReference type="OrthoDB" id="9812065at2"/>
<accession>A0A1I3TDK6</accession>
<dbReference type="PANTHER" id="PTHR10587:SF125">
    <property type="entry name" value="POLYSACCHARIDE DEACETYLASE YHEN-RELATED"/>
    <property type="match status" value="1"/>
</dbReference>
<dbReference type="GO" id="GO:0016810">
    <property type="term" value="F:hydrolase activity, acting on carbon-nitrogen (but not peptide) bonds"/>
    <property type="evidence" value="ECO:0007669"/>
    <property type="project" value="InterPro"/>
</dbReference>
<evidence type="ECO:0000313" key="2">
    <source>
        <dbReference type="EMBL" id="SFJ67746.1"/>
    </source>
</evidence>
<dbReference type="PANTHER" id="PTHR10587">
    <property type="entry name" value="GLYCOSYL TRANSFERASE-RELATED"/>
    <property type="match status" value="1"/>
</dbReference>
<dbReference type="EMBL" id="FOSB01000003">
    <property type="protein sequence ID" value="SFJ67746.1"/>
    <property type="molecule type" value="Genomic_DNA"/>
</dbReference>
<sequence length="236" mass="27215">MKKKWLIGGIILVSTLLLLYGTYEWMNARSFQLFGGVTDRVETEKKIVALTFDDGPTENAQEILSLLEEYDVKTTFFVNGKDLEENMEIGKEINEAGHQLGNHTYSHEPMVFKRYSFYKEEVQKTNELIRRTGYEKKIDFRPPYGKKLAGLPYYLKEQGMDTIMWDIEPDTYHTSSTGKVSFVAENIQPGSIILFHPMYMEVESALSTIEGIIETLSEKGYTFVTVDELQKEEQDD</sequence>
<keyword evidence="3" id="KW-1185">Reference proteome</keyword>
<name>A0A1I3TDK6_HALDA</name>
<dbReference type="Proteomes" id="UP000183557">
    <property type="component" value="Unassembled WGS sequence"/>
</dbReference>
<dbReference type="Gene3D" id="3.20.20.370">
    <property type="entry name" value="Glycoside hydrolase/deacetylase"/>
    <property type="match status" value="1"/>
</dbReference>
<dbReference type="GO" id="GO:0005975">
    <property type="term" value="P:carbohydrate metabolic process"/>
    <property type="evidence" value="ECO:0007669"/>
    <property type="project" value="InterPro"/>
</dbReference>
<protein>
    <submittedName>
        <fullName evidence="2">Peptidoglycan/xylan/chitin deacetylase, PgdA/CDA1 family</fullName>
    </submittedName>
</protein>
<proteinExistence type="predicted"/>
<gene>
    <name evidence="2" type="ORF">SAMN04487936_103295</name>
</gene>
<dbReference type="InterPro" id="IPR050248">
    <property type="entry name" value="Polysacc_deacetylase_ArnD"/>
</dbReference>
<dbReference type="PROSITE" id="PS51677">
    <property type="entry name" value="NODB"/>
    <property type="match status" value="1"/>
</dbReference>
<organism evidence="2 3">
    <name type="scientific">Halobacillus dabanensis</name>
    <dbReference type="NCBI Taxonomy" id="240302"/>
    <lineage>
        <taxon>Bacteria</taxon>
        <taxon>Bacillati</taxon>
        <taxon>Bacillota</taxon>
        <taxon>Bacilli</taxon>
        <taxon>Bacillales</taxon>
        <taxon>Bacillaceae</taxon>
        <taxon>Halobacillus</taxon>
    </lineage>
</organism>
<dbReference type="RefSeq" id="WP_075035893.1">
    <property type="nucleotide sequence ID" value="NZ_FOSB01000003.1"/>
</dbReference>
<dbReference type="InterPro" id="IPR011330">
    <property type="entry name" value="Glyco_hydro/deAcase_b/a-brl"/>
</dbReference>
<reference evidence="3" key="1">
    <citation type="submission" date="2016-10" db="EMBL/GenBank/DDBJ databases">
        <authorList>
            <person name="Varghese N."/>
            <person name="Submissions S."/>
        </authorList>
    </citation>
    <scope>NUCLEOTIDE SEQUENCE [LARGE SCALE GENOMIC DNA]</scope>
    <source>
        <strain evidence="3">CGMCC 1.3704</strain>
    </source>
</reference>
<feature type="domain" description="NodB homology" evidence="1">
    <location>
        <begin position="46"/>
        <end position="224"/>
    </location>
</feature>
<dbReference type="AlphaFoldDB" id="A0A1I3TDK6"/>
<dbReference type="Pfam" id="PF01522">
    <property type="entry name" value="Polysacc_deac_1"/>
    <property type="match status" value="1"/>
</dbReference>
<evidence type="ECO:0000313" key="3">
    <source>
        <dbReference type="Proteomes" id="UP000183557"/>
    </source>
</evidence>
<dbReference type="SUPFAM" id="SSF88713">
    <property type="entry name" value="Glycoside hydrolase/deacetylase"/>
    <property type="match status" value="1"/>
</dbReference>